<proteinExistence type="predicted"/>
<gene>
    <name evidence="1" type="ORF">IC621_01870</name>
</gene>
<reference evidence="1" key="1">
    <citation type="submission" date="2020-09" db="EMBL/GenBank/DDBJ databases">
        <title>A novel bacterium of genus Bacillus, isolated from South China Sea.</title>
        <authorList>
            <person name="Huang H."/>
            <person name="Mo K."/>
            <person name="Hu Y."/>
        </authorList>
    </citation>
    <scope>NUCLEOTIDE SEQUENCE</scope>
    <source>
        <strain evidence="1">IB182487</strain>
    </source>
</reference>
<dbReference type="Proteomes" id="UP000626844">
    <property type="component" value="Unassembled WGS sequence"/>
</dbReference>
<evidence type="ECO:0000313" key="2">
    <source>
        <dbReference type="Proteomes" id="UP000626844"/>
    </source>
</evidence>
<organism evidence="1 2">
    <name type="scientific">Metabacillus arenae</name>
    <dbReference type="NCBI Taxonomy" id="2771434"/>
    <lineage>
        <taxon>Bacteria</taxon>
        <taxon>Bacillati</taxon>
        <taxon>Bacillota</taxon>
        <taxon>Bacilli</taxon>
        <taxon>Bacillales</taxon>
        <taxon>Bacillaceae</taxon>
        <taxon>Metabacillus</taxon>
    </lineage>
</organism>
<evidence type="ECO:0000313" key="1">
    <source>
        <dbReference type="EMBL" id="MBD1378965.1"/>
    </source>
</evidence>
<dbReference type="RefSeq" id="WP_191155185.1">
    <property type="nucleotide sequence ID" value="NZ_JACXAI010000002.1"/>
</dbReference>
<sequence length="57" mass="6698">MISFIVQYTDKSTLERIFDGPIFQSEEEALLKKEELEEQGHLDVIIESDNDIQLDRE</sequence>
<protein>
    <submittedName>
        <fullName evidence="1">Uncharacterized protein</fullName>
    </submittedName>
</protein>
<accession>A0A926RVX7</accession>
<dbReference type="AlphaFoldDB" id="A0A926RVX7"/>
<dbReference type="EMBL" id="JACXAI010000002">
    <property type="protein sequence ID" value="MBD1378965.1"/>
    <property type="molecule type" value="Genomic_DNA"/>
</dbReference>
<name>A0A926RVX7_9BACI</name>
<keyword evidence="2" id="KW-1185">Reference proteome</keyword>
<comment type="caution">
    <text evidence="1">The sequence shown here is derived from an EMBL/GenBank/DDBJ whole genome shotgun (WGS) entry which is preliminary data.</text>
</comment>